<comment type="caution">
    <text evidence="1">The sequence shown here is derived from an EMBL/GenBank/DDBJ whole genome shotgun (WGS) entry which is preliminary data.</text>
</comment>
<name>A0ABV3INE3_9ACTN</name>
<proteinExistence type="predicted"/>
<reference evidence="1 2" key="1">
    <citation type="submission" date="2024-06" db="EMBL/GenBank/DDBJ databases">
        <title>The Natural Products Discovery Center: Release of the First 8490 Sequenced Strains for Exploring Actinobacteria Biosynthetic Diversity.</title>
        <authorList>
            <person name="Kalkreuter E."/>
            <person name="Kautsar S.A."/>
            <person name="Yang D."/>
            <person name="Bader C.D."/>
            <person name="Teijaro C.N."/>
            <person name="Fluegel L."/>
            <person name="Davis C.M."/>
            <person name="Simpson J.R."/>
            <person name="Lauterbach L."/>
            <person name="Steele A.D."/>
            <person name="Gui C."/>
            <person name="Meng S."/>
            <person name="Li G."/>
            <person name="Viehrig K."/>
            <person name="Ye F."/>
            <person name="Su P."/>
            <person name="Kiefer A.F."/>
            <person name="Nichols A."/>
            <person name="Cepeda A.J."/>
            <person name="Yan W."/>
            <person name="Fan B."/>
            <person name="Jiang Y."/>
            <person name="Adhikari A."/>
            <person name="Zheng C.-J."/>
            <person name="Schuster L."/>
            <person name="Cowan T.M."/>
            <person name="Smanski M.J."/>
            <person name="Chevrette M.G."/>
            <person name="De Carvalho L.P.S."/>
            <person name="Shen B."/>
        </authorList>
    </citation>
    <scope>NUCLEOTIDE SEQUENCE [LARGE SCALE GENOMIC DNA]</scope>
    <source>
        <strain evidence="1 2">NPDC053791</strain>
    </source>
</reference>
<keyword evidence="2" id="KW-1185">Reference proteome</keyword>
<evidence type="ECO:0000313" key="1">
    <source>
        <dbReference type="EMBL" id="MEV4921624.1"/>
    </source>
</evidence>
<dbReference type="EMBL" id="JBFASG010000001">
    <property type="protein sequence ID" value="MEV4921624.1"/>
    <property type="molecule type" value="Genomic_DNA"/>
</dbReference>
<gene>
    <name evidence="1" type="ORF">AB0L03_02015</name>
</gene>
<dbReference type="Pfam" id="PF19953">
    <property type="entry name" value="EACC1"/>
    <property type="match status" value="1"/>
</dbReference>
<dbReference type="Proteomes" id="UP001552479">
    <property type="component" value="Unassembled WGS sequence"/>
</dbReference>
<dbReference type="InterPro" id="IPR045428">
    <property type="entry name" value="EACC1"/>
</dbReference>
<dbReference type="RefSeq" id="WP_366086555.1">
    <property type="nucleotide sequence ID" value="NZ_JBFASG010000001.1"/>
</dbReference>
<protein>
    <submittedName>
        <fullName evidence="1">Uncharacterized protein</fullName>
    </submittedName>
</protein>
<sequence>MLNVVLGIAPTPDLDPEAVERLVRQLRAEIAELDVVSIRPGPTGPAPEGAKGADPATLGAIVVALSASGGVFSALIDLLRDWLGRSSVQHRISVTLDGDTIELERASADERQELIDAFVRRHTGR</sequence>
<evidence type="ECO:0000313" key="2">
    <source>
        <dbReference type="Proteomes" id="UP001552479"/>
    </source>
</evidence>
<organism evidence="1 2">
    <name type="scientific">Streptomyces roseoverticillatus</name>
    <dbReference type="NCBI Taxonomy" id="66429"/>
    <lineage>
        <taxon>Bacteria</taxon>
        <taxon>Bacillati</taxon>
        <taxon>Actinomycetota</taxon>
        <taxon>Actinomycetes</taxon>
        <taxon>Kitasatosporales</taxon>
        <taxon>Streptomycetaceae</taxon>
        <taxon>Streptomyces</taxon>
    </lineage>
</organism>
<accession>A0ABV3INE3</accession>